<sequence length="324" mass="37528">MEECNTNAAERTSSSQSLELTLQELAKTREKIKKARESAVQSWLDSIPIIDELESSKSLLSRTKNKVAMSRTAVASLQSLLESTSRSIRKKKAGGKSKIEIAEMQKEMENKEEEMEKLKVELEFENISRNKLKKELQIKSQTLMTLQLRERAVNLEKEALNISVNATIAQVKSMKVNHETIVLSHEEYNELCRKNNQGTSIANSKIMLWDEKRHAAELRKANALQKLEELERGKQEREKGMQPGCITKDIFQVSANEDKWKLHLEAEKKITKANAPGLHRKLKETEGYSQRSKRRSRRQSSEKKMRKKQSILQRTRIFFMRLFK</sequence>
<feature type="coiled-coil region" evidence="1">
    <location>
        <begin position="94"/>
        <end position="149"/>
    </location>
</feature>
<feature type="region of interest" description="Disordered" evidence="2">
    <location>
        <begin position="271"/>
        <end position="310"/>
    </location>
</feature>
<name>A0AAQ3QS26_9LILI</name>
<dbReference type="AlphaFoldDB" id="A0AAQ3QS26"/>
<protein>
    <submittedName>
        <fullName evidence="3">Uncharacterized protein</fullName>
    </submittedName>
</protein>
<dbReference type="EMBL" id="CP136898">
    <property type="protein sequence ID" value="WOL18510.1"/>
    <property type="molecule type" value="Genomic_DNA"/>
</dbReference>
<feature type="compositionally biased region" description="Basic residues" evidence="2">
    <location>
        <begin position="291"/>
        <end position="309"/>
    </location>
</feature>
<accession>A0AAQ3QS26</accession>
<evidence type="ECO:0000256" key="1">
    <source>
        <dbReference type="SAM" id="Coils"/>
    </source>
</evidence>
<proteinExistence type="predicted"/>
<keyword evidence="4" id="KW-1185">Reference proteome</keyword>
<evidence type="ECO:0000313" key="4">
    <source>
        <dbReference type="Proteomes" id="UP001327560"/>
    </source>
</evidence>
<gene>
    <name evidence="3" type="ORF">Cni_G27307</name>
</gene>
<evidence type="ECO:0000313" key="3">
    <source>
        <dbReference type="EMBL" id="WOL18510.1"/>
    </source>
</evidence>
<keyword evidence="1" id="KW-0175">Coiled coil</keyword>
<evidence type="ECO:0000256" key="2">
    <source>
        <dbReference type="SAM" id="MobiDB-lite"/>
    </source>
</evidence>
<organism evidence="3 4">
    <name type="scientific">Canna indica</name>
    <name type="common">Indian-shot</name>
    <dbReference type="NCBI Taxonomy" id="4628"/>
    <lineage>
        <taxon>Eukaryota</taxon>
        <taxon>Viridiplantae</taxon>
        <taxon>Streptophyta</taxon>
        <taxon>Embryophyta</taxon>
        <taxon>Tracheophyta</taxon>
        <taxon>Spermatophyta</taxon>
        <taxon>Magnoliopsida</taxon>
        <taxon>Liliopsida</taxon>
        <taxon>Zingiberales</taxon>
        <taxon>Cannaceae</taxon>
        <taxon>Canna</taxon>
    </lineage>
</organism>
<dbReference type="Proteomes" id="UP001327560">
    <property type="component" value="Chromosome 9"/>
</dbReference>
<reference evidence="3 4" key="1">
    <citation type="submission" date="2023-10" db="EMBL/GenBank/DDBJ databases">
        <title>Chromosome-scale genome assembly provides insights into flower coloration mechanisms of Canna indica.</title>
        <authorList>
            <person name="Li C."/>
        </authorList>
    </citation>
    <scope>NUCLEOTIDE SEQUENCE [LARGE SCALE GENOMIC DNA]</scope>
    <source>
        <tissue evidence="3">Flower</tissue>
    </source>
</reference>